<dbReference type="Proteomes" id="UP001595962">
    <property type="component" value="Unassembled WGS sequence"/>
</dbReference>
<dbReference type="EMBL" id="JBHSGB010000005">
    <property type="protein sequence ID" value="MFC4654475.1"/>
    <property type="molecule type" value="Genomic_DNA"/>
</dbReference>
<evidence type="ECO:0000259" key="5">
    <source>
        <dbReference type="SMART" id="SM01144"/>
    </source>
</evidence>
<comment type="caution">
    <text evidence="6">The sequence shown here is derived from an EMBL/GenBank/DDBJ whole genome shotgun (WGS) entry which is preliminary data.</text>
</comment>
<protein>
    <recommendedName>
        <fullName evidence="1">tRNA-uridine aminocarboxypropyltransferase</fullName>
        <ecNumber evidence="1">2.5.1.25</ecNumber>
    </recommendedName>
</protein>
<evidence type="ECO:0000313" key="6">
    <source>
        <dbReference type="EMBL" id="MFC4654475.1"/>
    </source>
</evidence>
<evidence type="ECO:0000256" key="3">
    <source>
        <dbReference type="ARBA" id="ARBA00022691"/>
    </source>
</evidence>
<keyword evidence="4" id="KW-0819">tRNA processing</keyword>
<sequence length="161" mass="18390">MPLYLLTHERELARATNTGQLVLECPNSCRELQVSRILWQRKAPDATLLELAAKNRLWLLYPASGQVPSLSADTPLCWEQHHLVLLDATWQESQKMLRQSPYLQRIPRLSLAAGPSAYQLRRNQQQGALCTAEVVMQLLERAGQKEISAELAQRFAEFNQR</sequence>
<keyword evidence="7" id="KW-1185">Reference proteome</keyword>
<accession>A0ABV9JJV5</accession>
<dbReference type="SMART" id="SM01144">
    <property type="entry name" value="DTW"/>
    <property type="match status" value="1"/>
</dbReference>
<dbReference type="Pfam" id="PF03942">
    <property type="entry name" value="DTW"/>
    <property type="match status" value="1"/>
</dbReference>
<feature type="domain" description="DTW" evidence="5">
    <location>
        <begin position="1"/>
        <end position="160"/>
    </location>
</feature>
<dbReference type="RefSeq" id="WP_377332394.1">
    <property type="nucleotide sequence ID" value="NZ_JBHSGB010000005.1"/>
</dbReference>
<evidence type="ECO:0000256" key="4">
    <source>
        <dbReference type="ARBA" id="ARBA00022694"/>
    </source>
</evidence>
<keyword evidence="3" id="KW-0949">S-adenosyl-L-methionine</keyword>
<dbReference type="PANTHER" id="PTHR21392:SF1">
    <property type="entry name" value="TRNA-URIDINE AMINOCARBOXYPROPYLTRANSFERASE"/>
    <property type="match status" value="1"/>
</dbReference>
<dbReference type="InterPro" id="IPR039262">
    <property type="entry name" value="DTWD2/TAPT"/>
</dbReference>
<organism evidence="6 7">
    <name type="scientific">Rheinheimera marina</name>
    <dbReference type="NCBI Taxonomy" id="1774958"/>
    <lineage>
        <taxon>Bacteria</taxon>
        <taxon>Pseudomonadati</taxon>
        <taxon>Pseudomonadota</taxon>
        <taxon>Gammaproteobacteria</taxon>
        <taxon>Chromatiales</taxon>
        <taxon>Chromatiaceae</taxon>
        <taxon>Rheinheimera</taxon>
    </lineage>
</organism>
<name>A0ABV9JJV5_9GAMM</name>
<dbReference type="EC" id="2.5.1.25" evidence="1"/>
<evidence type="ECO:0000313" key="7">
    <source>
        <dbReference type="Proteomes" id="UP001595962"/>
    </source>
</evidence>
<gene>
    <name evidence="6" type="ORF">ACFO3I_05495</name>
</gene>
<keyword evidence="2" id="KW-0808">Transferase</keyword>
<evidence type="ECO:0000256" key="2">
    <source>
        <dbReference type="ARBA" id="ARBA00022679"/>
    </source>
</evidence>
<dbReference type="InterPro" id="IPR005636">
    <property type="entry name" value="DTW"/>
</dbReference>
<dbReference type="PANTHER" id="PTHR21392">
    <property type="entry name" value="TRNA-URIDINE AMINOCARBOXYPROPYLTRANSFERASE 2"/>
    <property type="match status" value="1"/>
</dbReference>
<proteinExistence type="predicted"/>
<reference evidence="7" key="1">
    <citation type="journal article" date="2019" name="Int. J. Syst. Evol. Microbiol.">
        <title>The Global Catalogue of Microorganisms (GCM) 10K type strain sequencing project: providing services to taxonomists for standard genome sequencing and annotation.</title>
        <authorList>
            <consortium name="The Broad Institute Genomics Platform"/>
            <consortium name="The Broad Institute Genome Sequencing Center for Infectious Disease"/>
            <person name="Wu L."/>
            <person name="Ma J."/>
        </authorList>
    </citation>
    <scope>NUCLEOTIDE SEQUENCE [LARGE SCALE GENOMIC DNA]</scope>
    <source>
        <strain evidence="7">DT28</strain>
    </source>
</reference>
<evidence type="ECO:0000256" key="1">
    <source>
        <dbReference type="ARBA" id="ARBA00012386"/>
    </source>
</evidence>